<feature type="region of interest" description="Disordered" evidence="1">
    <location>
        <begin position="197"/>
        <end position="216"/>
    </location>
</feature>
<name>A0ABW6GLG6_9ACTN</name>
<organism evidence="2 3">
    <name type="scientific">Kitasatospora phosalacinea</name>
    <dbReference type="NCBI Taxonomy" id="2065"/>
    <lineage>
        <taxon>Bacteria</taxon>
        <taxon>Bacillati</taxon>
        <taxon>Actinomycetota</taxon>
        <taxon>Actinomycetes</taxon>
        <taxon>Kitasatosporales</taxon>
        <taxon>Streptomycetaceae</taxon>
        <taxon>Kitasatospora</taxon>
    </lineage>
</organism>
<comment type="caution">
    <text evidence="2">The sequence shown here is derived from an EMBL/GenBank/DDBJ whole genome shotgun (WGS) entry which is preliminary data.</text>
</comment>
<accession>A0ABW6GLG6</accession>
<dbReference type="RefSeq" id="WP_380315464.1">
    <property type="nucleotide sequence ID" value="NZ_JBHYPW010000001.1"/>
</dbReference>
<sequence>MSTAPRPDTLSADAADRHGHRFLLIGKKTVFSYHLGLYHVPLHAFQLITAFGLTDQLRTTYLDDLAAHEDQQVYYSLFTEGHWPLQELVDGTRTSLPVELERVTVDAEGRRTFTPLLPAVDATSRKEDVVHYRPLVADAGYPDFLTELVFGRDDEIHLTHALAGAPNWDEVITTVDPQGFQPADLAPAAATLTVPSVKDPHGAAQKSPLTPGTRYEGKIGDRPVSFTVGRQGWWNNTSLNAQ</sequence>
<evidence type="ECO:0000256" key="1">
    <source>
        <dbReference type="SAM" id="MobiDB-lite"/>
    </source>
</evidence>
<evidence type="ECO:0000313" key="3">
    <source>
        <dbReference type="Proteomes" id="UP001599542"/>
    </source>
</evidence>
<gene>
    <name evidence="2" type="ORF">ACFW6T_16480</name>
</gene>
<keyword evidence="3" id="KW-1185">Reference proteome</keyword>
<evidence type="ECO:0000313" key="2">
    <source>
        <dbReference type="EMBL" id="MFE1353578.1"/>
    </source>
</evidence>
<dbReference type="Proteomes" id="UP001599542">
    <property type="component" value="Unassembled WGS sequence"/>
</dbReference>
<reference evidence="2 3" key="1">
    <citation type="submission" date="2024-09" db="EMBL/GenBank/DDBJ databases">
        <title>The Natural Products Discovery Center: Release of the First 8490 Sequenced Strains for Exploring Actinobacteria Biosynthetic Diversity.</title>
        <authorList>
            <person name="Kalkreuter E."/>
            <person name="Kautsar S.A."/>
            <person name="Yang D."/>
            <person name="Bader C.D."/>
            <person name="Teijaro C.N."/>
            <person name="Fluegel L."/>
            <person name="Davis C.M."/>
            <person name="Simpson J.R."/>
            <person name="Lauterbach L."/>
            <person name="Steele A.D."/>
            <person name="Gui C."/>
            <person name="Meng S."/>
            <person name="Li G."/>
            <person name="Viehrig K."/>
            <person name="Ye F."/>
            <person name="Su P."/>
            <person name="Kiefer A.F."/>
            <person name="Nichols A."/>
            <person name="Cepeda A.J."/>
            <person name="Yan W."/>
            <person name="Fan B."/>
            <person name="Jiang Y."/>
            <person name="Adhikari A."/>
            <person name="Zheng C.-J."/>
            <person name="Schuster L."/>
            <person name="Cowan T.M."/>
            <person name="Smanski M.J."/>
            <person name="Chevrette M.G."/>
            <person name="De Carvalho L.P.S."/>
            <person name="Shen B."/>
        </authorList>
    </citation>
    <scope>NUCLEOTIDE SEQUENCE [LARGE SCALE GENOMIC DNA]</scope>
    <source>
        <strain evidence="2 3">NPDC058753</strain>
    </source>
</reference>
<proteinExistence type="predicted"/>
<protein>
    <submittedName>
        <fullName evidence="2">Uncharacterized protein</fullName>
    </submittedName>
</protein>
<dbReference type="EMBL" id="JBHYPX010000030">
    <property type="protein sequence ID" value="MFE1353578.1"/>
    <property type="molecule type" value="Genomic_DNA"/>
</dbReference>